<keyword evidence="6 10" id="KW-0863">Zinc-finger</keyword>
<dbReference type="InParanoid" id="E3LLQ1"/>
<evidence type="ECO:0000256" key="8">
    <source>
        <dbReference type="ARBA" id="ARBA00023057"/>
    </source>
</evidence>
<dbReference type="Pfam" id="PF10607">
    <property type="entry name" value="CTLH"/>
    <property type="match status" value="1"/>
</dbReference>
<evidence type="ECO:0000259" key="12">
    <source>
        <dbReference type="PROSITE" id="PS50897"/>
    </source>
</evidence>
<feature type="zinc finger region" description="RING-Gid-type" evidence="10">
    <location>
        <begin position="333"/>
        <end position="402"/>
    </location>
</feature>
<evidence type="ECO:0000256" key="4">
    <source>
        <dbReference type="ARBA" id="ARBA00022490"/>
    </source>
</evidence>
<sequence length="417" mass="47975">MSVPEFSGAGTTIGGKNSRKNTDVLSLDYCTFRIPCEELRVKFKNGQKDLDKAAANVARAAELLTKKTSGANQPVPQETLRKNFDFLLNQVQEARKALENILEGEIGETSKIIQRCERLHEEFEVDEKTHPRQQDKMERQKFARYICWHLLRCGMIEPARELAKQMNLESLIDISVFEKIYEVEQALHAHDTKPCIEWCQYHQSRLRQIKSRMEVVARQQEIITLIEQGNIPEAVAYVKKYLVPIAKANFSDDLRKTMGAIAMPLVESRVRNPDFHDEKRYEKCAEFFIKEAYRLYQIPDVSALSVIVQMGLSAQKTPICEPDHKTPLSEQTCVVCRPDVWPLAEGLPYAHVDNARILCSFNGTVCNDDENIPYLFPSGHVIGLQAINTLKRDDNKIWDPIMKKEIEETEILRLYFM</sequence>
<dbReference type="AlphaFoldDB" id="E3LLQ1"/>
<dbReference type="InterPro" id="IPR044063">
    <property type="entry name" value="ZF_RING_GID"/>
</dbReference>
<dbReference type="GO" id="GO:0034657">
    <property type="term" value="C:GID complex"/>
    <property type="evidence" value="ECO:0007669"/>
    <property type="project" value="TreeGrafter"/>
</dbReference>
<dbReference type="FunCoup" id="E3LLQ1">
    <property type="interactions" value="2618"/>
</dbReference>
<dbReference type="SMART" id="SM00757">
    <property type="entry name" value="CRA"/>
    <property type="match status" value="1"/>
</dbReference>
<evidence type="ECO:0000256" key="11">
    <source>
        <dbReference type="SAM" id="Coils"/>
    </source>
</evidence>
<reference evidence="14" key="1">
    <citation type="submission" date="2007-07" db="EMBL/GenBank/DDBJ databases">
        <title>PCAP assembly of the Caenorhabditis remanei genome.</title>
        <authorList>
            <consortium name="The Caenorhabditis remanei Sequencing Consortium"/>
            <person name="Wilson R.K."/>
        </authorList>
    </citation>
    <scope>NUCLEOTIDE SEQUENCE [LARGE SCALE GENOMIC DNA]</scope>
    <source>
        <strain evidence="14">PB4641</strain>
    </source>
</reference>
<proteinExistence type="predicted"/>
<evidence type="ECO:0000256" key="10">
    <source>
        <dbReference type="PROSITE-ProRule" id="PRU01215"/>
    </source>
</evidence>
<dbReference type="HOGENOM" id="CLU_027445_0_1_1"/>
<keyword evidence="11" id="KW-0175">Coiled coil</keyword>
<evidence type="ECO:0000256" key="2">
    <source>
        <dbReference type="ARBA" id="ARBA00004496"/>
    </source>
</evidence>
<feature type="coiled-coil region" evidence="11">
    <location>
        <begin position="77"/>
        <end position="108"/>
    </location>
</feature>
<organism evidence="15">
    <name type="scientific">Caenorhabditis remanei</name>
    <name type="common">Caenorhabditis vulgaris</name>
    <dbReference type="NCBI Taxonomy" id="31234"/>
    <lineage>
        <taxon>Eukaryota</taxon>
        <taxon>Metazoa</taxon>
        <taxon>Ecdysozoa</taxon>
        <taxon>Nematoda</taxon>
        <taxon>Chromadorea</taxon>
        <taxon>Rhabditida</taxon>
        <taxon>Rhabditina</taxon>
        <taxon>Rhabditomorpha</taxon>
        <taxon>Rhabditoidea</taxon>
        <taxon>Rhabditidae</taxon>
        <taxon>Peloderinae</taxon>
        <taxon>Caenorhabditis</taxon>
    </lineage>
</organism>
<protein>
    <recommendedName>
        <fullName evidence="3">E3 ubiquitin-protein transferase MAEA</fullName>
    </recommendedName>
    <alternativeName>
        <fullName evidence="9">Macrophage erythroblast attacher</fullName>
    </alternativeName>
</protein>
<keyword evidence="8" id="KW-0265">Erythrocyte maturation</keyword>
<dbReference type="GO" id="GO:0061630">
    <property type="term" value="F:ubiquitin protein ligase activity"/>
    <property type="evidence" value="ECO:0007669"/>
    <property type="project" value="InterPro"/>
</dbReference>
<dbReference type="SMART" id="SM00668">
    <property type="entry name" value="CTLH"/>
    <property type="match status" value="1"/>
</dbReference>
<dbReference type="OMA" id="YFDDKRW"/>
<dbReference type="InterPro" id="IPR006595">
    <property type="entry name" value="CTLH_C"/>
</dbReference>
<dbReference type="GO" id="GO:0008270">
    <property type="term" value="F:zinc ion binding"/>
    <property type="evidence" value="ECO:0007669"/>
    <property type="project" value="UniProtKB-KW"/>
</dbReference>
<dbReference type="InterPro" id="IPR024964">
    <property type="entry name" value="CTLH/CRA"/>
</dbReference>
<dbReference type="GO" id="GO:0043161">
    <property type="term" value="P:proteasome-mediated ubiquitin-dependent protein catabolic process"/>
    <property type="evidence" value="ECO:0007669"/>
    <property type="project" value="InterPro"/>
</dbReference>
<dbReference type="PANTHER" id="PTHR12170:SF2">
    <property type="entry name" value="E3 UBIQUITIN-PROTEIN TRANSFERASE MAEA"/>
    <property type="match status" value="1"/>
</dbReference>
<dbReference type="eggNOG" id="KOG0396">
    <property type="taxonomic scope" value="Eukaryota"/>
</dbReference>
<dbReference type="InterPro" id="IPR006594">
    <property type="entry name" value="LisH"/>
</dbReference>
<keyword evidence="5" id="KW-0479">Metal-binding</keyword>
<dbReference type="PANTHER" id="PTHR12170">
    <property type="entry name" value="MACROPHAGE ERYTHROBLAST ATTACHER-RELATED"/>
    <property type="match status" value="1"/>
</dbReference>
<dbReference type="EMBL" id="DS268411">
    <property type="protein sequence ID" value="EFP02894.1"/>
    <property type="molecule type" value="Genomic_DNA"/>
</dbReference>
<dbReference type="PROSITE" id="PS50897">
    <property type="entry name" value="CTLH"/>
    <property type="match status" value="1"/>
</dbReference>
<accession>E3LLQ1</accession>
<dbReference type="KEGG" id="crq:GCK72_001784"/>
<evidence type="ECO:0000256" key="6">
    <source>
        <dbReference type="ARBA" id="ARBA00022771"/>
    </source>
</evidence>
<dbReference type="GeneID" id="9815440"/>
<evidence type="ECO:0000313" key="14">
    <source>
        <dbReference type="EMBL" id="EFP02894.1"/>
    </source>
</evidence>
<dbReference type="PROSITE" id="PS51867">
    <property type="entry name" value="ZF_RING_GID"/>
    <property type="match status" value="1"/>
</dbReference>
<evidence type="ECO:0000256" key="1">
    <source>
        <dbReference type="ARBA" id="ARBA00004109"/>
    </source>
</evidence>
<dbReference type="InterPro" id="IPR045098">
    <property type="entry name" value="Fyv10_fam"/>
</dbReference>
<gene>
    <name evidence="14" type="ORF">CRE_28539</name>
</gene>
<keyword evidence="15" id="KW-1185">Reference proteome</keyword>
<dbReference type="STRING" id="31234.E3LLQ1"/>
<keyword evidence="7" id="KW-0862">Zinc</keyword>
<comment type="subcellular location">
    <subcellularLocation>
        <location evidence="2">Cytoplasm</location>
    </subcellularLocation>
    <subcellularLocation>
        <location evidence="1">Nucleus matrix</location>
    </subcellularLocation>
</comment>
<dbReference type="InterPro" id="IPR013144">
    <property type="entry name" value="CRA_dom"/>
</dbReference>
<dbReference type="Proteomes" id="UP000008281">
    <property type="component" value="Unassembled WGS sequence"/>
</dbReference>
<dbReference type="GO" id="GO:0005737">
    <property type="term" value="C:cytoplasm"/>
    <property type="evidence" value="ECO:0007669"/>
    <property type="project" value="UniProtKB-SubCell"/>
</dbReference>
<dbReference type="CTD" id="9815440"/>
<dbReference type="RefSeq" id="XP_003114759.2">
    <property type="nucleotide sequence ID" value="XM_003114711.2"/>
</dbReference>
<evidence type="ECO:0000313" key="15">
    <source>
        <dbReference type="Proteomes" id="UP000008281"/>
    </source>
</evidence>
<name>E3LLQ1_CAERE</name>
<evidence type="ECO:0000259" key="13">
    <source>
        <dbReference type="PROSITE" id="PS51867"/>
    </source>
</evidence>
<dbReference type="GO" id="GO:0016363">
    <property type="term" value="C:nuclear matrix"/>
    <property type="evidence" value="ECO:0007669"/>
    <property type="project" value="UniProtKB-SubCell"/>
</dbReference>
<keyword evidence="4" id="KW-0963">Cytoplasm</keyword>
<dbReference type="GO" id="GO:0043249">
    <property type="term" value="P:erythrocyte maturation"/>
    <property type="evidence" value="ECO:0007669"/>
    <property type="project" value="UniProtKB-KW"/>
</dbReference>
<evidence type="ECO:0000256" key="5">
    <source>
        <dbReference type="ARBA" id="ARBA00022723"/>
    </source>
</evidence>
<feature type="domain" description="CTLH" evidence="12">
    <location>
        <begin position="176"/>
        <end position="233"/>
    </location>
</feature>
<dbReference type="PROSITE" id="PS50896">
    <property type="entry name" value="LISH"/>
    <property type="match status" value="1"/>
</dbReference>
<evidence type="ECO:0000256" key="7">
    <source>
        <dbReference type="ARBA" id="ARBA00022833"/>
    </source>
</evidence>
<evidence type="ECO:0000256" key="3">
    <source>
        <dbReference type="ARBA" id="ARBA00014384"/>
    </source>
</evidence>
<feature type="domain" description="RING-Gid-type" evidence="13">
    <location>
        <begin position="333"/>
        <end position="402"/>
    </location>
</feature>
<evidence type="ECO:0000256" key="9">
    <source>
        <dbReference type="ARBA" id="ARBA00029678"/>
    </source>
</evidence>
<dbReference type="OrthoDB" id="1933455at2759"/>